<dbReference type="Pfam" id="PF07690">
    <property type="entry name" value="MFS_1"/>
    <property type="match status" value="1"/>
</dbReference>
<dbReference type="SUPFAM" id="SSF103473">
    <property type="entry name" value="MFS general substrate transporter"/>
    <property type="match status" value="2"/>
</dbReference>
<feature type="transmembrane region" description="Helical" evidence="9">
    <location>
        <begin position="305"/>
        <end position="331"/>
    </location>
</feature>
<proteinExistence type="inferred from homology"/>
<keyword evidence="4 9" id="KW-0812">Transmembrane</keyword>
<dbReference type="GO" id="GO:0005886">
    <property type="term" value="C:plasma membrane"/>
    <property type="evidence" value="ECO:0007669"/>
    <property type="project" value="TreeGrafter"/>
</dbReference>
<evidence type="ECO:0000256" key="7">
    <source>
        <dbReference type="ARBA" id="ARBA00023136"/>
    </source>
</evidence>
<evidence type="ECO:0000256" key="1">
    <source>
        <dbReference type="ARBA" id="ARBA00004141"/>
    </source>
</evidence>
<keyword evidence="6" id="KW-0406">Ion transport</keyword>
<feature type="transmembrane region" description="Helical" evidence="9">
    <location>
        <begin position="133"/>
        <end position="151"/>
    </location>
</feature>
<organism evidence="10 11">
    <name type="scientific">Rhodotorula paludigena</name>
    <dbReference type="NCBI Taxonomy" id="86838"/>
    <lineage>
        <taxon>Eukaryota</taxon>
        <taxon>Fungi</taxon>
        <taxon>Dikarya</taxon>
        <taxon>Basidiomycota</taxon>
        <taxon>Pucciniomycotina</taxon>
        <taxon>Microbotryomycetes</taxon>
        <taxon>Sporidiobolales</taxon>
        <taxon>Sporidiobolaceae</taxon>
        <taxon>Rhodotorula</taxon>
    </lineage>
</organism>
<name>A0AAV5GZ02_9BASI</name>
<dbReference type="GO" id="GO:0006811">
    <property type="term" value="P:monoatomic ion transport"/>
    <property type="evidence" value="ECO:0007669"/>
    <property type="project" value="UniProtKB-KW"/>
</dbReference>
<feature type="transmembrane region" description="Helical" evidence="9">
    <location>
        <begin position="415"/>
        <end position="436"/>
    </location>
</feature>
<dbReference type="PANTHER" id="PTHR23501:SF58">
    <property type="entry name" value="LOW AFFINITY HEME TRANSPORTER STR3"/>
    <property type="match status" value="1"/>
</dbReference>
<dbReference type="EMBL" id="BQKY01000018">
    <property type="protein sequence ID" value="GJN94772.1"/>
    <property type="molecule type" value="Genomic_DNA"/>
</dbReference>
<evidence type="ECO:0000313" key="10">
    <source>
        <dbReference type="EMBL" id="GJN94772.1"/>
    </source>
</evidence>
<dbReference type="Gene3D" id="1.20.1250.20">
    <property type="entry name" value="MFS general substrate transporter like domains"/>
    <property type="match status" value="1"/>
</dbReference>
<keyword evidence="11" id="KW-1185">Reference proteome</keyword>
<dbReference type="InterPro" id="IPR036259">
    <property type="entry name" value="MFS_trans_sf"/>
</dbReference>
<accession>A0AAV5GZ02</accession>
<keyword evidence="5 9" id="KW-1133">Transmembrane helix</keyword>
<feature type="transmembrane region" description="Helical" evidence="9">
    <location>
        <begin position="190"/>
        <end position="211"/>
    </location>
</feature>
<dbReference type="InterPro" id="IPR011701">
    <property type="entry name" value="MFS"/>
</dbReference>
<keyword evidence="3" id="KW-0813">Transport</keyword>
<evidence type="ECO:0000256" key="3">
    <source>
        <dbReference type="ARBA" id="ARBA00022448"/>
    </source>
</evidence>
<dbReference type="Proteomes" id="UP001342314">
    <property type="component" value="Unassembled WGS sequence"/>
</dbReference>
<dbReference type="PANTHER" id="PTHR23501">
    <property type="entry name" value="MAJOR FACILITATOR SUPERFAMILY"/>
    <property type="match status" value="1"/>
</dbReference>
<feature type="region of interest" description="Disordered" evidence="8">
    <location>
        <begin position="1"/>
        <end position="33"/>
    </location>
</feature>
<evidence type="ECO:0000313" key="11">
    <source>
        <dbReference type="Proteomes" id="UP001342314"/>
    </source>
</evidence>
<evidence type="ECO:0000256" key="2">
    <source>
        <dbReference type="ARBA" id="ARBA00008335"/>
    </source>
</evidence>
<protein>
    <submittedName>
        <fullName evidence="10">Uncharacterized protein</fullName>
    </submittedName>
</protein>
<feature type="transmembrane region" description="Helical" evidence="9">
    <location>
        <begin position="585"/>
        <end position="608"/>
    </location>
</feature>
<evidence type="ECO:0000256" key="4">
    <source>
        <dbReference type="ARBA" id="ARBA00022692"/>
    </source>
</evidence>
<feature type="transmembrane region" description="Helical" evidence="9">
    <location>
        <begin position="475"/>
        <end position="496"/>
    </location>
</feature>
<feature type="transmembrane region" description="Helical" evidence="9">
    <location>
        <begin position="374"/>
        <end position="395"/>
    </location>
</feature>
<dbReference type="AlphaFoldDB" id="A0AAV5GZ02"/>
<feature type="transmembrane region" description="Helical" evidence="9">
    <location>
        <begin position="103"/>
        <end position="121"/>
    </location>
</feature>
<feature type="transmembrane region" description="Helical" evidence="9">
    <location>
        <begin position="508"/>
        <end position="531"/>
    </location>
</feature>
<gene>
    <name evidence="10" type="ORF">Rhopal_007864-T1</name>
</gene>
<feature type="transmembrane region" description="Helical" evidence="9">
    <location>
        <begin position="223"/>
        <end position="244"/>
    </location>
</feature>
<comment type="similarity">
    <text evidence="2">Belongs to the major facilitator superfamily.</text>
</comment>
<feature type="transmembrane region" description="Helical" evidence="9">
    <location>
        <begin position="443"/>
        <end position="463"/>
    </location>
</feature>
<comment type="caution">
    <text evidence="10">The sequence shown here is derived from an EMBL/GenBank/DDBJ whole genome shotgun (WGS) entry which is preliminary data.</text>
</comment>
<evidence type="ECO:0000256" key="5">
    <source>
        <dbReference type="ARBA" id="ARBA00022989"/>
    </source>
</evidence>
<comment type="subcellular location">
    <subcellularLocation>
        <location evidence="1">Membrane</location>
        <topology evidence="1">Multi-pass membrane protein</topology>
    </subcellularLocation>
</comment>
<dbReference type="FunFam" id="1.20.1250.20:FF:000197">
    <property type="entry name" value="Siderophore iron transporter 1"/>
    <property type="match status" value="1"/>
</dbReference>
<evidence type="ECO:0000256" key="8">
    <source>
        <dbReference type="SAM" id="MobiDB-lite"/>
    </source>
</evidence>
<evidence type="ECO:0000256" key="6">
    <source>
        <dbReference type="ARBA" id="ARBA00023065"/>
    </source>
</evidence>
<keyword evidence="7 9" id="KW-0472">Membrane</keyword>
<feature type="transmembrane region" description="Helical" evidence="9">
    <location>
        <begin position="343"/>
        <end position="362"/>
    </location>
</feature>
<feature type="transmembrane region" description="Helical" evidence="9">
    <location>
        <begin position="65"/>
        <end position="83"/>
    </location>
</feature>
<reference evidence="10 11" key="1">
    <citation type="submission" date="2021-12" db="EMBL/GenBank/DDBJ databases">
        <title>High titer production of polyol ester of fatty acids by Rhodotorula paludigena BS15 towards product separation-free biomass refinery.</title>
        <authorList>
            <person name="Mano J."/>
            <person name="Ono H."/>
            <person name="Tanaka T."/>
            <person name="Naito K."/>
            <person name="Sushida H."/>
            <person name="Ike M."/>
            <person name="Tokuyasu K."/>
            <person name="Kitaoka M."/>
        </authorList>
    </citation>
    <scope>NUCLEOTIDE SEQUENCE [LARGE SCALE GENOMIC DNA]</scope>
    <source>
        <strain evidence="10 11">BS15</strain>
    </source>
</reference>
<evidence type="ECO:0000256" key="9">
    <source>
        <dbReference type="SAM" id="Phobius"/>
    </source>
</evidence>
<dbReference type="GO" id="GO:0022857">
    <property type="term" value="F:transmembrane transporter activity"/>
    <property type="evidence" value="ECO:0007669"/>
    <property type="project" value="InterPro"/>
</dbReference>
<feature type="compositionally biased region" description="Polar residues" evidence="8">
    <location>
        <begin position="13"/>
        <end position="30"/>
    </location>
</feature>
<sequence length="639" mass="68789">MAALAPVEPAPLSASSCTAEDTKSIKSSLTPEVEGESVHETTAVEQDPGVTRIEALYKVFGTGRLIWLLYISIGLMCYVTALAQNTTSTFLAFATSAFSKHSLLGAISVAVSLIGAVAKPVIAKVADITSRPWAYAVSLVFYVLGFIIVAVSNNVNAVAAGELFYTIGATGLDLVTDIIVGDITPLKWRGFVSSVTASPFIINAFIAGFITDGLGEDRWRWGYGMFAIMTPVLLAPALMILFWADIKAKKLGVLSLAASSYTGRVTAATGQAPVTGEKNADIEAAAPPTVERGQVRSWLSLALHFLRLIDAFGILLLGVGWALVLLPFTLYKSADGGWKNPSLIAMMVVGGVVLISFLFWEKYGTSHPVCPRRVFNRTFICAIIIDVTYELGGYIRSTYFSSFIWVITDWNLRDYTFFLNTLTVGLCVFGLLAGLIQRYTRDYKYLQIAGLCIRTAGLGLTFYARGRNATDAALVWTQILIALGGAFSVVGSRVASQASVPHADLATVIALLALFSRIGSAMGSAIAAAVWTGKMPAALHHQLDGRLTASEIAKLFGSIKVARNQPDEIRQLVINAYNDVVGLNLYLPALLISVISIVAGCCTQRFYLGNRHNAVEDKVVVAGREREEAEVREAELRRA</sequence>